<comment type="cofactor">
    <cofactor evidence="3">
        <name>Zn(2+)</name>
        <dbReference type="ChEBI" id="CHEBI:29105"/>
    </cofactor>
    <text evidence="3">Binds 2 Zn(2+) ions per subunit. One is catalytic and the other provides a structural contribution.</text>
</comment>
<dbReference type="Pfam" id="PF01116">
    <property type="entry name" value="F_bP_aldolase"/>
    <property type="match status" value="1"/>
</dbReference>
<dbReference type="NCBIfam" id="NF006626">
    <property type="entry name" value="PRK09195.1"/>
    <property type="match status" value="1"/>
</dbReference>
<feature type="binding site" evidence="2">
    <location>
        <begin position="231"/>
        <end position="234"/>
    </location>
    <ligand>
        <name>dihydroxyacetone phosphate</name>
        <dbReference type="ChEBI" id="CHEBI:57642"/>
    </ligand>
</feature>
<keyword evidence="4" id="KW-0456">Lyase</keyword>
<comment type="caution">
    <text evidence="4">The sequence shown here is derived from an EMBL/GenBank/DDBJ whole genome shotgun (WGS) entry which is preliminary data.</text>
</comment>
<reference evidence="4 5" key="1">
    <citation type="journal article" date="2013" name="ISME J.">
        <title>Comparative genomics of pathogenic lineages of Vibrio nigripulchritudo identifies virulence-associated traits.</title>
        <authorList>
            <person name="Goudenege D."/>
            <person name="Labreuche Y."/>
            <person name="Krin E."/>
            <person name="Ansquer D."/>
            <person name="Mangenot S."/>
            <person name="Calteau A."/>
            <person name="Medigue C."/>
            <person name="Mazel D."/>
            <person name="Polz M.F."/>
            <person name="Le Roux F."/>
        </authorList>
    </citation>
    <scope>NUCLEOTIDE SEQUENCE [LARGE SCALE GENOMIC DNA]</scope>
    <source>
        <strain evidence="4 5">SOn1</strain>
    </source>
</reference>
<dbReference type="GO" id="GO:0005829">
    <property type="term" value="C:cytosol"/>
    <property type="evidence" value="ECO:0007669"/>
    <property type="project" value="TreeGrafter"/>
</dbReference>
<feature type="binding site" evidence="3">
    <location>
        <position position="84"/>
    </location>
    <ligand>
        <name>Zn(2+)</name>
        <dbReference type="ChEBI" id="CHEBI:29105"/>
        <label>1</label>
        <note>catalytic</note>
    </ligand>
</feature>
<dbReference type="EMBL" id="CAOF01000172">
    <property type="protein sequence ID" value="CCO49046.1"/>
    <property type="molecule type" value="Genomic_DNA"/>
</dbReference>
<dbReference type="GO" id="GO:0008270">
    <property type="term" value="F:zinc ion binding"/>
    <property type="evidence" value="ECO:0007669"/>
    <property type="project" value="InterPro"/>
</dbReference>
<evidence type="ECO:0000313" key="5">
    <source>
        <dbReference type="Proteomes" id="UP000018211"/>
    </source>
</evidence>
<dbReference type="Gene3D" id="3.20.20.70">
    <property type="entry name" value="Aldolase class I"/>
    <property type="match status" value="1"/>
</dbReference>
<dbReference type="InterPro" id="IPR000771">
    <property type="entry name" value="FBA_II"/>
</dbReference>
<feature type="active site" description="Proton donor" evidence="1">
    <location>
        <position position="83"/>
    </location>
</feature>
<feature type="binding site" evidence="3">
    <location>
        <position position="135"/>
    </location>
    <ligand>
        <name>Zn(2+)</name>
        <dbReference type="ChEBI" id="CHEBI:29105"/>
        <label>2</label>
    </ligand>
</feature>
<sequence length="285" mass="31123">MNNIINSNYWLTKARKEGFAVPAFNFHNLETVQVILDAAKELDSPVILAGTPGTYQYGGARELVHMVNAAAFERNMRVVVHLDHHHDISDIERKVQLGIRSAMIDGSALPLEENIALTKETVKICHAYGCCVEAEIGQLVGQEDDLIVESVADPYTNPEDAVKLVEQTNIDSLAIAIGTAHGLYKDEPRLDFERLARIAELIDIPLVLHGASGISVADVQRCISHGVAKVNVATELKIAFADSLKNAFNEDPSINDPRIYNEAPKAAMAALVKNKIKMCMSEGKA</sequence>
<dbReference type="PANTHER" id="PTHR30304">
    <property type="entry name" value="D-TAGATOSE-1,6-BISPHOSPHATE ALDOLASE"/>
    <property type="match status" value="1"/>
</dbReference>
<accession>A0AAV2VWR1</accession>
<dbReference type="RefSeq" id="WP_022613328.1">
    <property type="nucleotide sequence ID" value="NZ_LK391965.1"/>
</dbReference>
<feature type="binding site" evidence="3">
    <location>
        <position position="181"/>
    </location>
    <ligand>
        <name>Zn(2+)</name>
        <dbReference type="ChEBI" id="CHEBI:29105"/>
        <label>1</label>
        <note>catalytic</note>
    </ligand>
</feature>
<dbReference type="GO" id="GO:0009025">
    <property type="term" value="F:tagatose-bisphosphate aldolase activity"/>
    <property type="evidence" value="ECO:0007669"/>
    <property type="project" value="UniProtKB-EC"/>
</dbReference>
<proteinExistence type="predicted"/>
<evidence type="ECO:0000256" key="2">
    <source>
        <dbReference type="PIRSR" id="PIRSR001359-2"/>
    </source>
</evidence>
<dbReference type="InterPro" id="IPR050246">
    <property type="entry name" value="Class_II_FBP_aldolase"/>
</dbReference>
<feature type="binding site" evidence="2">
    <location>
        <begin position="210"/>
        <end position="212"/>
    </location>
    <ligand>
        <name>dihydroxyacetone phosphate</name>
        <dbReference type="ChEBI" id="CHEBI:57642"/>
    </ligand>
</feature>
<keyword evidence="3" id="KW-0862">Zinc</keyword>
<dbReference type="PANTHER" id="PTHR30304:SF0">
    <property type="entry name" value="D-TAGATOSE-1,6-BISPHOSPHATE ALDOLASE SUBUNIT GATY-RELATED"/>
    <property type="match status" value="1"/>
</dbReference>
<dbReference type="NCBIfam" id="TIGR00167">
    <property type="entry name" value="cbbA"/>
    <property type="match status" value="1"/>
</dbReference>
<dbReference type="GO" id="GO:0005975">
    <property type="term" value="P:carbohydrate metabolic process"/>
    <property type="evidence" value="ECO:0007669"/>
    <property type="project" value="InterPro"/>
</dbReference>
<protein>
    <submittedName>
        <fullName evidence="4">D-tagatose-1,6-bisphosphate aldolase subunit kbaY</fullName>
        <ecNumber evidence="4">4.1.2.40</ecNumber>
    </submittedName>
</protein>
<dbReference type="InterPro" id="IPR013785">
    <property type="entry name" value="Aldolase_TIM"/>
</dbReference>
<dbReference type="SUPFAM" id="SSF51569">
    <property type="entry name" value="Aldolase"/>
    <property type="match status" value="1"/>
</dbReference>
<dbReference type="PIRSF" id="PIRSF001359">
    <property type="entry name" value="F_bP_aldolase_II"/>
    <property type="match status" value="1"/>
</dbReference>
<dbReference type="AlphaFoldDB" id="A0AAV2VWR1"/>
<feature type="binding site" evidence="3">
    <location>
        <position position="209"/>
    </location>
    <ligand>
        <name>Zn(2+)</name>
        <dbReference type="ChEBI" id="CHEBI:29105"/>
        <label>1</label>
        <note>catalytic</note>
    </ligand>
</feature>
<evidence type="ECO:0000256" key="1">
    <source>
        <dbReference type="PIRSR" id="PIRSR001359-1"/>
    </source>
</evidence>
<dbReference type="EC" id="4.1.2.40" evidence="4"/>
<organism evidence="4 5">
    <name type="scientific">Vibrio nigripulchritudo SOn1</name>
    <dbReference type="NCBI Taxonomy" id="1238450"/>
    <lineage>
        <taxon>Bacteria</taxon>
        <taxon>Pseudomonadati</taxon>
        <taxon>Pseudomonadota</taxon>
        <taxon>Gammaproteobacteria</taxon>
        <taxon>Vibrionales</taxon>
        <taxon>Vibrionaceae</taxon>
        <taxon>Vibrio</taxon>
    </lineage>
</organism>
<dbReference type="Proteomes" id="UP000018211">
    <property type="component" value="Unassembled WGS sequence"/>
</dbReference>
<feature type="binding site" evidence="3">
    <location>
        <position position="105"/>
    </location>
    <ligand>
        <name>Zn(2+)</name>
        <dbReference type="ChEBI" id="CHEBI:29105"/>
        <label>2</label>
    </ligand>
</feature>
<name>A0AAV2VWR1_9VIBR</name>
<gene>
    <name evidence="4" type="primary">kbaY</name>
    <name evidence="4" type="ORF">VIBNISOn1_770067</name>
</gene>
<keyword evidence="3" id="KW-0479">Metal-binding</keyword>
<evidence type="ECO:0000256" key="3">
    <source>
        <dbReference type="PIRSR" id="PIRSR001359-3"/>
    </source>
</evidence>
<feature type="binding site" evidence="2">
    <location>
        <position position="182"/>
    </location>
    <ligand>
        <name>dihydroxyacetone phosphate</name>
        <dbReference type="ChEBI" id="CHEBI:57642"/>
    </ligand>
</feature>
<dbReference type="CDD" id="cd00947">
    <property type="entry name" value="TBP_aldolase_IIB"/>
    <property type="match status" value="1"/>
</dbReference>
<evidence type="ECO:0000313" key="4">
    <source>
        <dbReference type="EMBL" id="CCO49046.1"/>
    </source>
</evidence>
<dbReference type="NCBIfam" id="NF009374">
    <property type="entry name" value="PRK12737.1"/>
    <property type="match status" value="1"/>
</dbReference>